<dbReference type="Proteomes" id="UP000616724">
    <property type="component" value="Unassembled WGS sequence"/>
</dbReference>
<dbReference type="Gene3D" id="3.40.50.720">
    <property type="entry name" value="NAD(P)-binding Rossmann-like Domain"/>
    <property type="match status" value="1"/>
</dbReference>
<dbReference type="GO" id="GO:0016646">
    <property type="term" value="F:oxidoreductase activity, acting on the CH-NH group of donors, NAD or NADP as acceptor"/>
    <property type="evidence" value="ECO:0007669"/>
    <property type="project" value="TreeGrafter"/>
</dbReference>
<dbReference type="InterPro" id="IPR016040">
    <property type="entry name" value="NAD(P)-bd_dom"/>
</dbReference>
<proteinExistence type="predicted"/>
<evidence type="ECO:0000313" key="4">
    <source>
        <dbReference type="Proteomes" id="UP000616724"/>
    </source>
</evidence>
<accession>A0A8J3RGZ2</accession>
<sequence length="329" mass="34716">MRILLIGAGGMIGSRIAAEARERGHEVTGATRGGAGGTRIVDAADAPAVAALAAGHDAVVLAIAPPRDGSEPSGPLLAAGRGVLEGMRAAGVRRLVIVGGAGSLEAAPGVRLVDTPGFPDLYKAEALSQAALLDFVREQAGDLDWTYVSPPAQIMPGERTGDYRLGGDRLLTDADGGSFISAEDYAVALTDELETGRSTGRRITVARADLASNKALVEEFCQVFYNDKDFERARTLLTDDFANHHPGAGTGPEATVKSFREQVADRLPGFRLEVRKLVAEADHVWTYSLITVGPGAPGSVSVDIWRIDRGRIAEHWDVGQQITEDTVLL</sequence>
<dbReference type="Pfam" id="PF13460">
    <property type="entry name" value="NAD_binding_10"/>
    <property type="match status" value="1"/>
</dbReference>
<dbReference type="AlphaFoldDB" id="A0A8J3RGZ2"/>
<dbReference type="Pfam" id="PF12680">
    <property type="entry name" value="SnoaL_2"/>
    <property type="match status" value="1"/>
</dbReference>
<organism evidence="3 4">
    <name type="scientific">Planobispora longispora</name>
    <dbReference type="NCBI Taxonomy" id="28887"/>
    <lineage>
        <taxon>Bacteria</taxon>
        <taxon>Bacillati</taxon>
        <taxon>Actinomycetota</taxon>
        <taxon>Actinomycetes</taxon>
        <taxon>Streptosporangiales</taxon>
        <taxon>Streptosporangiaceae</taxon>
        <taxon>Planobispora</taxon>
    </lineage>
</organism>
<feature type="domain" description="SnoaL-like" evidence="1">
    <location>
        <begin position="217"/>
        <end position="315"/>
    </location>
</feature>
<dbReference type="InterPro" id="IPR036291">
    <property type="entry name" value="NAD(P)-bd_dom_sf"/>
</dbReference>
<evidence type="ECO:0000313" key="3">
    <source>
        <dbReference type="EMBL" id="GIH74545.1"/>
    </source>
</evidence>
<dbReference type="InterPro" id="IPR032710">
    <property type="entry name" value="NTF2-like_dom_sf"/>
</dbReference>
<comment type="caution">
    <text evidence="3">The sequence shown here is derived from an EMBL/GenBank/DDBJ whole genome shotgun (WGS) entry which is preliminary data.</text>
</comment>
<dbReference type="PANTHER" id="PTHR43355:SF2">
    <property type="entry name" value="FLAVIN REDUCTASE (NADPH)"/>
    <property type="match status" value="1"/>
</dbReference>
<dbReference type="InterPro" id="IPR037401">
    <property type="entry name" value="SnoaL-like"/>
</dbReference>
<gene>
    <name evidence="3" type="ORF">Plo01_09740</name>
</gene>
<evidence type="ECO:0000259" key="1">
    <source>
        <dbReference type="Pfam" id="PF12680"/>
    </source>
</evidence>
<dbReference type="PANTHER" id="PTHR43355">
    <property type="entry name" value="FLAVIN REDUCTASE (NADPH)"/>
    <property type="match status" value="1"/>
</dbReference>
<feature type="domain" description="NAD(P)-binding" evidence="2">
    <location>
        <begin position="7"/>
        <end position="193"/>
    </location>
</feature>
<reference evidence="3 4" key="1">
    <citation type="submission" date="2021-01" db="EMBL/GenBank/DDBJ databases">
        <title>Whole genome shotgun sequence of Planobispora longispora NBRC 13918.</title>
        <authorList>
            <person name="Komaki H."/>
            <person name="Tamura T."/>
        </authorList>
    </citation>
    <scope>NUCLEOTIDE SEQUENCE [LARGE SCALE GENOMIC DNA]</scope>
    <source>
        <strain evidence="3 4">NBRC 13918</strain>
    </source>
</reference>
<keyword evidence="4" id="KW-1185">Reference proteome</keyword>
<name>A0A8J3RGZ2_9ACTN</name>
<dbReference type="Gene3D" id="3.10.450.50">
    <property type="match status" value="1"/>
</dbReference>
<dbReference type="InterPro" id="IPR051606">
    <property type="entry name" value="Polyketide_Oxido-like"/>
</dbReference>
<dbReference type="SUPFAM" id="SSF54427">
    <property type="entry name" value="NTF2-like"/>
    <property type="match status" value="1"/>
</dbReference>
<protein>
    <submittedName>
        <fullName evidence="3">Uncharacterized protein</fullName>
    </submittedName>
</protein>
<dbReference type="RefSeq" id="WP_203889257.1">
    <property type="nucleotide sequence ID" value="NZ_BOOH01000009.1"/>
</dbReference>
<evidence type="ECO:0000259" key="2">
    <source>
        <dbReference type="Pfam" id="PF13460"/>
    </source>
</evidence>
<dbReference type="EMBL" id="BOOH01000009">
    <property type="protein sequence ID" value="GIH74545.1"/>
    <property type="molecule type" value="Genomic_DNA"/>
</dbReference>
<dbReference type="SUPFAM" id="SSF51735">
    <property type="entry name" value="NAD(P)-binding Rossmann-fold domains"/>
    <property type="match status" value="1"/>
</dbReference>